<dbReference type="AlphaFoldDB" id="A0A2Z2LGH4"/>
<reference evidence="3" key="1">
    <citation type="submission" date="2018-06" db="EMBL/GenBank/DDBJ databases">
        <title>The Anaplasma ovis genome reveals a high proportion of pseudogenes.</title>
        <authorList>
            <person name="Liu Z."/>
            <person name="Peasley A.M."/>
            <person name="Yang J."/>
            <person name="Li Y."/>
            <person name="Guan G."/>
            <person name="Luo J."/>
            <person name="Yin H."/>
            <person name="Brayton K.A."/>
        </authorList>
    </citation>
    <scope>NUCLEOTIDE SEQUENCE [LARGE SCALE GENOMIC DNA]</scope>
    <source>
        <strain evidence="3">Haibei</strain>
    </source>
</reference>
<dbReference type="EMBL" id="CP015994">
    <property type="protein sequence ID" value="ASI47742.1"/>
    <property type="molecule type" value="Genomic_DNA"/>
</dbReference>
<accession>A0A2Z2LGH4</accession>
<keyword evidence="3" id="KW-1185">Reference proteome</keyword>
<evidence type="ECO:0000313" key="2">
    <source>
        <dbReference type="EMBL" id="ASI47742.1"/>
    </source>
</evidence>
<evidence type="ECO:0000313" key="3">
    <source>
        <dbReference type="Proteomes" id="UP000259762"/>
    </source>
</evidence>
<gene>
    <name evidence="2" type="ORF">AOV_02690</name>
</gene>
<sequence length="178" mass="18710">MNSSQVTMAAHIAAFVVTCSALTSVCASYVVSKYKEQDVDKHLFISLSVHGAILCLLGLCMCFSAQVARASNRANSLLHRGRMNPASLSGCRSSPTSGYAPEAVRIPNLIEMESLGCDGAIRISGMPTEPVSKRNYGVVCLLPEVRCLGDQPISASCNEVVIGDACGIRSASPSSLRG</sequence>
<name>A0A2Z2LGH4_9RICK</name>
<keyword evidence="1" id="KW-1133">Transmembrane helix</keyword>
<dbReference type="KEGG" id="aoh:AOV_02690"/>
<reference evidence="2 3" key="2">
    <citation type="journal article" date="2019" name="BMC Genomics">
        <title>The Anaplasma ovis genome reveals a high proportion of pseudogenes.</title>
        <authorList>
            <person name="Liu Z."/>
            <person name="Peasley A.M."/>
            <person name="Yang J."/>
            <person name="Li Y."/>
            <person name="Guan G."/>
            <person name="Luo J."/>
            <person name="Yin H."/>
            <person name="Brayton K.A."/>
        </authorList>
    </citation>
    <scope>NUCLEOTIDE SEQUENCE [LARGE SCALE GENOMIC DNA]</scope>
    <source>
        <strain evidence="2 3">Haibei</strain>
    </source>
</reference>
<keyword evidence="1" id="KW-0812">Transmembrane</keyword>
<dbReference type="RefSeq" id="WP_075139033.1">
    <property type="nucleotide sequence ID" value="NZ_CP015994.1"/>
</dbReference>
<proteinExistence type="predicted"/>
<organism evidence="2 3">
    <name type="scientific">Anaplasma ovis str. Haibei</name>
    <dbReference type="NCBI Taxonomy" id="1248439"/>
    <lineage>
        <taxon>Bacteria</taxon>
        <taxon>Pseudomonadati</taxon>
        <taxon>Pseudomonadota</taxon>
        <taxon>Alphaproteobacteria</taxon>
        <taxon>Rickettsiales</taxon>
        <taxon>Anaplasmataceae</taxon>
        <taxon>Anaplasma</taxon>
    </lineage>
</organism>
<keyword evidence="1" id="KW-0472">Membrane</keyword>
<dbReference type="Proteomes" id="UP000259762">
    <property type="component" value="Chromosome"/>
</dbReference>
<feature type="transmembrane region" description="Helical" evidence="1">
    <location>
        <begin position="43"/>
        <end position="63"/>
    </location>
</feature>
<evidence type="ECO:0008006" key="4">
    <source>
        <dbReference type="Google" id="ProtNLM"/>
    </source>
</evidence>
<evidence type="ECO:0000256" key="1">
    <source>
        <dbReference type="SAM" id="Phobius"/>
    </source>
</evidence>
<protein>
    <recommendedName>
        <fullName evidence="4">Transmembrane protein</fullName>
    </recommendedName>
</protein>
<dbReference type="OrthoDB" id="7165748at2"/>